<proteinExistence type="predicted"/>
<accession>A0A368HGV8</accession>
<evidence type="ECO:0000313" key="3">
    <source>
        <dbReference type="Proteomes" id="UP000253250"/>
    </source>
</evidence>
<dbReference type="Proteomes" id="UP000253250">
    <property type="component" value="Unassembled WGS sequence"/>
</dbReference>
<gene>
    <name evidence="2" type="ORF">C4900_02225</name>
</gene>
<name>A0A368HGV8_9GAMM</name>
<feature type="region of interest" description="Disordered" evidence="1">
    <location>
        <begin position="182"/>
        <end position="226"/>
    </location>
</feature>
<evidence type="ECO:0000313" key="2">
    <source>
        <dbReference type="EMBL" id="RCN58621.1"/>
    </source>
</evidence>
<evidence type="ECO:0000256" key="1">
    <source>
        <dbReference type="SAM" id="MobiDB-lite"/>
    </source>
</evidence>
<protein>
    <submittedName>
        <fullName evidence="2">Uncharacterized protein</fullName>
    </submittedName>
</protein>
<dbReference type="EMBL" id="PSYR01000001">
    <property type="protein sequence ID" value="RCN58621.1"/>
    <property type="molecule type" value="Genomic_DNA"/>
</dbReference>
<keyword evidence="3" id="KW-1185">Reference proteome</keyword>
<reference evidence="2 3" key="1">
    <citation type="submission" date="2018-02" db="EMBL/GenBank/DDBJ databases">
        <title>Insights into the biology of acidophilic members of the Acidiferrobacteraceae family derived from comparative genomic analyses.</title>
        <authorList>
            <person name="Issotta F."/>
            <person name="Thyssen C."/>
            <person name="Mena C."/>
            <person name="Moya A."/>
            <person name="Bellenberg S."/>
            <person name="Sproer C."/>
            <person name="Covarrubias P.C."/>
            <person name="Sand W."/>
            <person name="Quatrini R."/>
            <person name="Vera M."/>
        </authorList>
    </citation>
    <scope>NUCLEOTIDE SEQUENCE [LARGE SCALE GENOMIC DNA]</scope>
    <source>
        <strain evidence="3">m-1</strain>
    </source>
</reference>
<comment type="caution">
    <text evidence="2">The sequence shown here is derived from an EMBL/GenBank/DDBJ whole genome shotgun (WGS) entry which is preliminary data.</text>
</comment>
<organism evidence="2 3">
    <name type="scientific">Acidiferrobacter thiooxydans</name>
    <dbReference type="NCBI Taxonomy" id="163359"/>
    <lineage>
        <taxon>Bacteria</taxon>
        <taxon>Pseudomonadati</taxon>
        <taxon>Pseudomonadota</taxon>
        <taxon>Gammaproteobacteria</taxon>
        <taxon>Acidiferrobacterales</taxon>
        <taxon>Acidiferrobacteraceae</taxon>
        <taxon>Acidiferrobacter</taxon>
    </lineage>
</organism>
<dbReference type="AlphaFoldDB" id="A0A368HGV8"/>
<feature type="compositionally biased region" description="Basic residues" evidence="1">
    <location>
        <begin position="198"/>
        <end position="226"/>
    </location>
</feature>
<sequence>MMGAALLLLSGCVVRPGGYGYSEATFAVAGPQVAFTFSDGIDAYYEPAFGAYIYGANGYYYRWVNDGWVYATYYDGPWLPVVATVYLPPLLAYGPPPPIVRYRPYFVWWRMHAARWYAIHHPHWWYRHHFYMRHYAAWRAHVIRYYENHPGRRPAMRALFHRREQRIDHLQRQRRLMRQRRDRFYNHHPMARRPGPPRYRRPFIRGAHPGRRARGRARLRRRNNRP</sequence>